<dbReference type="Pfam" id="PF00534">
    <property type="entry name" value="Glycos_transf_1"/>
    <property type="match status" value="1"/>
</dbReference>
<name>A0AA41R302_9BACT</name>
<feature type="domain" description="Glycosyl transferase family 1" evidence="1">
    <location>
        <begin position="201"/>
        <end position="335"/>
    </location>
</feature>
<dbReference type="SUPFAM" id="SSF53756">
    <property type="entry name" value="UDP-Glycosyltransferase/glycogen phosphorylase"/>
    <property type="match status" value="1"/>
</dbReference>
<organism evidence="3 4">
    <name type="scientific">Desulfatitalea alkaliphila</name>
    <dbReference type="NCBI Taxonomy" id="2929485"/>
    <lineage>
        <taxon>Bacteria</taxon>
        <taxon>Pseudomonadati</taxon>
        <taxon>Thermodesulfobacteriota</taxon>
        <taxon>Desulfobacteria</taxon>
        <taxon>Desulfobacterales</taxon>
        <taxon>Desulfosarcinaceae</taxon>
        <taxon>Desulfatitalea</taxon>
    </lineage>
</organism>
<dbReference type="InterPro" id="IPR011875">
    <property type="entry name" value="M1P_synthase"/>
</dbReference>
<dbReference type="EMBL" id="JALJRB010000019">
    <property type="protein sequence ID" value="MCJ8501964.1"/>
    <property type="molecule type" value="Genomic_DNA"/>
</dbReference>
<dbReference type="Pfam" id="PF13439">
    <property type="entry name" value="Glyco_transf_4"/>
    <property type="match status" value="1"/>
</dbReference>
<dbReference type="InterPro" id="IPR001296">
    <property type="entry name" value="Glyco_trans_1"/>
</dbReference>
<evidence type="ECO:0000259" key="2">
    <source>
        <dbReference type="Pfam" id="PF13439"/>
    </source>
</evidence>
<feature type="domain" description="Glycosyltransferase subfamily 4-like N-terminal" evidence="2">
    <location>
        <begin position="15"/>
        <end position="186"/>
    </location>
</feature>
<dbReference type="Proteomes" id="UP001165427">
    <property type="component" value="Unassembled WGS sequence"/>
</dbReference>
<evidence type="ECO:0000259" key="1">
    <source>
        <dbReference type="Pfam" id="PF00534"/>
    </source>
</evidence>
<evidence type="ECO:0000313" key="3">
    <source>
        <dbReference type="EMBL" id="MCJ8501964.1"/>
    </source>
</evidence>
<keyword evidence="3" id="KW-0328">Glycosyltransferase</keyword>
<dbReference type="PANTHER" id="PTHR45947:SF3">
    <property type="entry name" value="SULFOQUINOVOSYL TRANSFERASE SQD2"/>
    <property type="match status" value="1"/>
</dbReference>
<dbReference type="EC" id="2.4.1.21" evidence="3"/>
<dbReference type="Gene3D" id="3.40.50.2000">
    <property type="entry name" value="Glycogen Phosphorylase B"/>
    <property type="match status" value="2"/>
</dbReference>
<dbReference type="InterPro" id="IPR050194">
    <property type="entry name" value="Glycosyltransferase_grp1"/>
</dbReference>
<evidence type="ECO:0000313" key="4">
    <source>
        <dbReference type="Proteomes" id="UP001165427"/>
    </source>
</evidence>
<dbReference type="GO" id="GO:0009011">
    <property type="term" value="F:alpha-1,4-glucan glucosyltransferase (ADP-glucose donor) activity"/>
    <property type="evidence" value="ECO:0007669"/>
    <property type="project" value="UniProtKB-EC"/>
</dbReference>
<accession>A0AA41R302</accession>
<protein>
    <submittedName>
        <fullName evidence="3">Glycogen synthase</fullName>
        <ecNumber evidence="3">2.4.1.21</ecNumber>
    </submittedName>
</protein>
<dbReference type="GO" id="GO:0009250">
    <property type="term" value="P:glucan biosynthetic process"/>
    <property type="evidence" value="ECO:0007669"/>
    <property type="project" value="InterPro"/>
</dbReference>
<dbReference type="AlphaFoldDB" id="A0AA41R302"/>
<sequence>MKILFLSNEYPPHIYGGAGVHVQHLGDALLAADNGAHRLEVLCFGDQDVDRERLRVSGIGGREWPGLQRGRILDPLYRNLVMSGMATAADVVHCHTWYSYLAGCLLKQMLRIPLLVTTHSLEPHRPWKQEQLGEGYYASMWLERTAMENADGIIAVSKAMSEDVQTLYGVAPDRVRVIYNGIDTDRYRPTENPAVLTAYGVDPQRPYVLFVGRLTHQKGILHLVKALPHLQPGTQVVLCAGAPDTEAIAREMRDQVAAARETHDGPIVWVSDMVPEKDLVVLYSQAALFVCPSVYEPFGIINLEAMACHTPVVAAAVGGIPEVVRHGETGLLVPFAPAGPEDPEPLDPEAYARDLAAAINELLAAPEKRRLMGIAARRRVEAHFSWQRIAAQTLQFYRDLV</sequence>
<dbReference type="RefSeq" id="WP_246911543.1">
    <property type="nucleotide sequence ID" value="NZ_JALJRB010000019.1"/>
</dbReference>
<comment type="caution">
    <text evidence="3">The sequence shown here is derived from an EMBL/GenBank/DDBJ whole genome shotgun (WGS) entry which is preliminary data.</text>
</comment>
<dbReference type="CDD" id="cd03801">
    <property type="entry name" value="GT4_PimA-like"/>
    <property type="match status" value="1"/>
</dbReference>
<keyword evidence="3" id="KW-0808">Transferase</keyword>
<dbReference type="InterPro" id="IPR028098">
    <property type="entry name" value="Glyco_trans_4-like_N"/>
</dbReference>
<dbReference type="PANTHER" id="PTHR45947">
    <property type="entry name" value="SULFOQUINOVOSYL TRANSFERASE SQD2"/>
    <property type="match status" value="1"/>
</dbReference>
<dbReference type="NCBIfam" id="TIGR02149">
    <property type="entry name" value="glgA_Coryne"/>
    <property type="match status" value="1"/>
</dbReference>
<proteinExistence type="predicted"/>
<gene>
    <name evidence="3" type="primary">glgA</name>
    <name evidence="3" type="ORF">MRX98_15380</name>
</gene>
<keyword evidence="4" id="KW-1185">Reference proteome</keyword>
<reference evidence="3" key="1">
    <citation type="submission" date="2022-04" db="EMBL/GenBank/DDBJ databases">
        <title>Desulfatitalea alkaliphila sp. nov., a novel anaerobic sulfate-reducing bacterium isolated from terrestrial mud volcano, Taman Peninsula, Russia.</title>
        <authorList>
            <person name="Khomyakova M.A."/>
            <person name="Merkel A.Y."/>
            <person name="Slobodkin A.I."/>
        </authorList>
    </citation>
    <scope>NUCLEOTIDE SEQUENCE</scope>
    <source>
        <strain evidence="3">M08but</strain>
    </source>
</reference>